<dbReference type="OrthoDB" id="7184927at2"/>
<name>A0A502FJ16_9SPHN</name>
<dbReference type="AlphaFoldDB" id="A0A502FJ16"/>
<sequence length="320" mass="33691">MSVAEVADAIPASPAPPPVGAPFGTALTRLAAPAMSIAILAAAMFELHAMDWHAVLAMVPANPLFWLVFVAFYCTPIVAEWAIYHRIWGIPRAAIVAMARKTVSNDLLFGYVGETYLYSWARRAGKTPGIAFGSVKDVALLSAAVGNSATILVAVFTAPLLGRLHIAMPHWAIGLAVVAVAAPPMVAILGRKSVFHLPGTLLREITAIHIVRSTSGIVLTALMWHLALPEIAMSWWVAFSALKLVLSRLPFVSNKDLVFAGATALLFGHHGNIATLMAMMASLSVAAHIVTGLAASTSGLIEAAAARLRRVGASRDTLVA</sequence>
<evidence type="ECO:0000313" key="3">
    <source>
        <dbReference type="Proteomes" id="UP000319931"/>
    </source>
</evidence>
<comment type="caution">
    <text evidence="2">The sequence shown here is derived from an EMBL/GenBank/DDBJ whole genome shotgun (WGS) entry which is preliminary data.</text>
</comment>
<gene>
    <name evidence="2" type="ORF">EAH76_18755</name>
</gene>
<proteinExistence type="predicted"/>
<dbReference type="RefSeq" id="WP_140851811.1">
    <property type="nucleotide sequence ID" value="NZ_RCZC01000007.1"/>
</dbReference>
<feature type="transmembrane region" description="Helical" evidence="1">
    <location>
        <begin position="285"/>
        <end position="305"/>
    </location>
</feature>
<feature type="transmembrane region" description="Helical" evidence="1">
    <location>
        <begin position="26"/>
        <end position="45"/>
    </location>
</feature>
<feature type="transmembrane region" description="Helical" evidence="1">
    <location>
        <begin position="138"/>
        <end position="162"/>
    </location>
</feature>
<dbReference type="Proteomes" id="UP000319931">
    <property type="component" value="Unassembled WGS sequence"/>
</dbReference>
<evidence type="ECO:0000256" key="1">
    <source>
        <dbReference type="SAM" id="Phobius"/>
    </source>
</evidence>
<keyword evidence="1" id="KW-0472">Membrane</keyword>
<accession>A0A502FJ16</accession>
<keyword evidence="3" id="KW-1185">Reference proteome</keyword>
<feature type="transmembrane region" description="Helical" evidence="1">
    <location>
        <begin position="168"/>
        <end position="189"/>
    </location>
</feature>
<dbReference type="EMBL" id="RCZC01000007">
    <property type="protein sequence ID" value="TPG49384.1"/>
    <property type="molecule type" value="Genomic_DNA"/>
</dbReference>
<keyword evidence="1" id="KW-1133">Transmembrane helix</keyword>
<protein>
    <submittedName>
        <fullName evidence="2">Uncharacterized protein</fullName>
    </submittedName>
</protein>
<reference evidence="2 3" key="1">
    <citation type="journal article" date="2019" name="Environ. Microbiol.">
        <title>Species interactions and distinct microbial communities in high Arctic permafrost affected cryosols are associated with the CH4 and CO2 gas fluxes.</title>
        <authorList>
            <person name="Altshuler I."/>
            <person name="Hamel J."/>
            <person name="Turney S."/>
            <person name="Magnuson E."/>
            <person name="Levesque R."/>
            <person name="Greer C."/>
            <person name="Whyte L.G."/>
        </authorList>
    </citation>
    <scope>NUCLEOTIDE SEQUENCE [LARGE SCALE GENOMIC DNA]</scope>
    <source>
        <strain evidence="2 3">E6.1</strain>
    </source>
</reference>
<evidence type="ECO:0000313" key="2">
    <source>
        <dbReference type="EMBL" id="TPG49384.1"/>
    </source>
</evidence>
<keyword evidence="1" id="KW-0812">Transmembrane</keyword>
<feature type="transmembrane region" description="Helical" evidence="1">
    <location>
        <begin position="65"/>
        <end position="84"/>
    </location>
</feature>
<organism evidence="2 3">
    <name type="scientific">Sphingomonas glacialis</name>
    <dbReference type="NCBI Taxonomy" id="658225"/>
    <lineage>
        <taxon>Bacteria</taxon>
        <taxon>Pseudomonadati</taxon>
        <taxon>Pseudomonadota</taxon>
        <taxon>Alphaproteobacteria</taxon>
        <taxon>Sphingomonadales</taxon>
        <taxon>Sphingomonadaceae</taxon>
        <taxon>Sphingomonas</taxon>
    </lineage>
</organism>